<keyword evidence="7" id="KW-0418">Kinase</keyword>
<dbReference type="EMBL" id="JAJTJA010000003">
    <property type="protein sequence ID" value="KAH8702036.1"/>
    <property type="molecule type" value="Genomic_DNA"/>
</dbReference>
<dbReference type="InterPro" id="IPR045269">
    <property type="entry name" value="Atg1-like"/>
</dbReference>
<evidence type="ECO:0000256" key="3">
    <source>
        <dbReference type="ARBA" id="ARBA00019599"/>
    </source>
</evidence>
<dbReference type="PROSITE" id="PS50011">
    <property type="entry name" value="PROTEIN_KINASE_DOM"/>
    <property type="match status" value="1"/>
</dbReference>
<gene>
    <name evidence="7" type="ORF">BGW36DRAFT_290456</name>
</gene>
<dbReference type="Gene3D" id="1.10.510.10">
    <property type="entry name" value="Transferase(Phosphotransferase) domain 1"/>
    <property type="match status" value="1"/>
</dbReference>
<protein>
    <recommendedName>
        <fullName evidence="2">Serine/threonine-protein kinase ATG1</fullName>
    </recommendedName>
    <alternativeName>
        <fullName evidence="5">Autophagy-related protein 1</fullName>
    </alternativeName>
    <alternativeName>
        <fullName evidence="3">Serine/threonine-protein kinase atg1</fullName>
    </alternativeName>
</protein>
<dbReference type="PROSITE" id="PS00108">
    <property type="entry name" value="PROTEIN_KINASE_ST"/>
    <property type="match status" value="1"/>
</dbReference>
<dbReference type="GO" id="GO:0034045">
    <property type="term" value="C:phagophore assembly site membrane"/>
    <property type="evidence" value="ECO:0007669"/>
    <property type="project" value="UniProtKB-SubCell"/>
</dbReference>
<dbReference type="InterPro" id="IPR008271">
    <property type="entry name" value="Ser/Thr_kinase_AS"/>
</dbReference>
<evidence type="ECO:0000259" key="6">
    <source>
        <dbReference type="PROSITE" id="PS50011"/>
    </source>
</evidence>
<evidence type="ECO:0000313" key="7">
    <source>
        <dbReference type="EMBL" id="KAH8702036.1"/>
    </source>
</evidence>
<dbReference type="PANTHER" id="PTHR24348:SF68">
    <property type="entry name" value="SERINE_THREONINE-PROTEIN KINASE ATG1C"/>
    <property type="match status" value="1"/>
</dbReference>
<reference evidence="7" key="1">
    <citation type="submission" date="2021-12" db="EMBL/GenBank/DDBJ databases">
        <title>Convergent genome expansion in fungi linked to evolution of root-endophyte symbiosis.</title>
        <authorList>
            <consortium name="DOE Joint Genome Institute"/>
            <person name="Ke Y.-H."/>
            <person name="Bonito G."/>
            <person name="Liao H.-L."/>
            <person name="Looney B."/>
            <person name="Rojas-Flechas A."/>
            <person name="Nash J."/>
            <person name="Hameed K."/>
            <person name="Schadt C."/>
            <person name="Martin F."/>
            <person name="Crous P.W."/>
            <person name="Miettinen O."/>
            <person name="Magnuson J.K."/>
            <person name="Labbe J."/>
            <person name="Jacobson D."/>
            <person name="Doktycz M.J."/>
            <person name="Veneault-Fourrey C."/>
            <person name="Kuo A."/>
            <person name="Mondo S."/>
            <person name="Calhoun S."/>
            <person name="Riley R."/>
            <person name="Ohm R."/>
            <person name="LaButti K."/>
            <person name="Andreopoulos B."/>
            <person name="Pangilinan J."/>
            <person name="Nolan M."/>
            <person name="Tritt A."/>
            <person name="Clum A."/>
            <person name="Lipzen A."/>
            <person name="Daum C."/>
            <person name="Barry K."/>
            <person name="Grigoriev I.V."/>
            <person name="Vilgalys R."/>
        </authorList>
    </citation>
    <scope>NUCLEOTIDE SEQUENCE</scope>
    <source>
        <strain evidence="7">PMI_201</strain>
    </source>
</reference>
<evidence type="ECO:0000256" key="1">
    <source>
        <dbReference type="ARBA" id="ARBA00004623"/>
    </source>
</evidence>
<dbReference type="InterPro" id="IPR011009">
    <property type="entry name" value="Kinase-like_dom_sf"/>
</dbReference>
<evidence type="ECO:0000313" key="8">
    <source>
        <dbReference type="Proteomes" id="UP001201262"/>
    </source>
</evidence>
<sequence length="315" mass="36554">MSSSQHDDLFDLFKLDAVVTDNYTTHVEYRNDRVRGIRKEKIENRWYRERDIGEGAFGKVWLEVRRDTNDKRAVKRVSKLLMLDYKKELLALAKFSKDKYQQEGTFVKFFGWFEDSLNIFLAMEFLELGDLEQYITATASISEDEVKEITIDVLNGLQIMHYEKFAHRDLKPSNIFVVQKPPESRWWVKIGDFGISKRAEHGITSLHTVIGTPHYMAPEITGDLDIDEPTSVYDTAVDMWSLGCVIYKIATQRVPFSTFKDMKKFYYGKTPFPEQLLLEKAACSVDGVRFIKKLILPNPKDRLSAPSALEQPWLS</sequence>
<dbReference type="GeneID" id="70241053"/>
<comment type="caution">
    <text evidence="7">The sequence shown here is derived from an EMBL/GenBank/DDBJ whole genome shotgun (WGS) entry which is preliminary data.</text>
</comment>
<dbReference type="PANTHER" id="PTHR24348">
    <property type="entry name" value="SERINE/THREONINE-PROTEIN KINASE UNC-51-RELATED"/>
    <property type="match status" value="1"/>
</dbReference>
<keyword evidence="4" id="KW-0072">Autophagy</keyword>
<dbReference type="GO" id="GO:0010506">
    <property type="term" value="P:regulation of autophagy"/>
    <property type="evidence" value="ECO:0007669"/>
    <property type="project" value="InterPro"/>
</dbReference>
<dbReference type="AlphaFoldDB" id="A0AAD4Q3R6"/>
<evidence type="ECO:0000256" key="2">
    <source>
        <dbReference type="ARBA" id="ARBA00018572"/>
    </source>
</evidence>
<organism evidence="7 8">
    <name type="scientific">Talaromyces proteolyticus</name>
    <dbReference type="NCBI Taxonomy" id="1131652"/>
    <lineage>
        <taxon>Eukaryota</taxon>
        <taxon>Fungi</taxon>
        <taxon>Dikarya</taxon>
        <taxon>Ascomycota</taxon>
        <taxon>Pezizomycotina</taxon>
        <taxon>Eurotiomycetes</taxon>
        <taxon>Eurotiomycetidae</taxon>
        <taxon>Eurotiales</taxon>
        <taxon>Trichocomaceae</taxon>
        <taxon>Talaromyces</taxon>
        <taxon>Talaromyces sect. Bacilispori</taxon>
    </lineage>
</organism>
<dbReference type="SMART" id="SM00220">
    <property type="entry name" value="S_TKc"/>
    <property type="match status" value="1"/>
</dbReference>
<keyword evidence="7" id="KW-0808">Transferase</keyword>
<dbReference type="GO" id="GO:0004674">
    <property type="term" value="F:protein serine/threonine kinase activity"/>
    <property type="evidence" value="ECO:0007669"/>
    <property type="project" value="InterPro"/>
</dbReference>
<dbReference type="InterPro" id="IPR000719">
    <property type="entry name" value="Prot_kinase_dom"/>
</dbReference>
<comment type="subcellular location">
    <subcellularLocation>
        <location evidence="1">Preautophagosomal structure membrane</location>
        <topology evidence="1">Peripheral membrane protein</topology>
    </subcellularLocation>
</comment>
<evidence type="ECO:0000256" key="5">
    <source>
        <dbReference type="ARBA" id="ARBA00030237"/>
    </source>
</evidence>
<dbReference type="GO" id="GO:0006914">
    <property type="term" value="P:autophagy"/>
    <property type="evidence" value="ECO:0007669"/>
    <property type="project" value="UniProtKB-KW"/>
</dbReference>
<proteinExistence type="predicted"/>
<evidence type="ECO:0000256" key="4">
    <source>
        <dbReference type="ARBA" id="ARBA00023006"/>
    </source>
</evidence>
<dbReference type="RefSeq" id="XP_046075412.1">
    <property type="nucleotide sequence ID" value="XM_046210766.1"/>
</dbReference>
<dbReference type="SUPFAM" id="SSF56112">
    <property type="entry name" value="Protein kinase-like (PK-like)"/>
    <property type="match status" value="1"/>
</dbReference>
<dbReference type="GO" id="GO:0005524">
    <property type="term" value="F:ATP binding"/>
    <property type="evidence" value="ECO:0007669"/>
    <property type="project" value="InterPro"/>
</dbReference>
<name>A0AAD4Q3R6_9EURO</name>
<dbReference type="Proteomes" id="UP001201262">
    <property type="component" value="Unassembled WGS sequence"/>
</dbReference>
<feature type="non-terminal residue" evidence="7">
    <location>
        <position position="315"/>
    </location>
</feature>
<keyword evidence="8" id="KW-1185">Reference proteome</keyword>
<dbReference type="Pfam" id="PF00069">
    <property type="entry name" value="Pkinase"/>
    <property type="match status" value="1"/>
</dbReference>
<feature type="domain" description="Protein kinase" evidence="6">
    <location>
        <begin position="46"/>
        <end position="314"/>
    </location>
</feature>
<accession>A0AAD4Q3R6</accession>